<dbReference type="PROSITE" id="PS51257">
    <property type="entry name" value="PROKAR_LIPOPROTEIN"/>
    <property type="match status" value="1"/>
</dbReference>
<sequence length="111" mass="12218">MNSLKRHNILFFVIILFFSLFFTGCAVGPTHGYIVTETQFPGTFNPENNVKADKEAKGCQYTVLYLVTYGDAGAGSIAFKNGITKIATIDHSTFSLFSGLIRNYCTFVVGE</sequence>
<dbReference type="Proteomes" id="UP000245206">
    <property type="component" value="Unassembled WGS sequence"/>
</dbReference>
<dbReference type="InterPro" id="IPR025113">
    <property type="entry name" value="TRL-like"/>
</dbReference>
<dbReference type="Pfam" id="PF13146">
    <property type="entry name" value="TRL"/>
    <property type="match status" value="1"/>
</dbReference>
<dbReference type="EMBL" id="BFAZ01000009">
    <property type="protein sequence ID" value="GBF43777.1"/>
    <property type="molecule type" value="Genomic_DNA"/>
</dbReference>
<proteinExistence type="predicted"/>
<comment type="caution">
    <text evidence="1">The sequence shown here is derived from an EMBL/GenBank/DDBJ whole genome shotgun (WGS) entry which is preliminary data.</text>
</comment>
<evidence type="ECO:0000313" key="2">
    <source>
        <dbReference type="Proteomes" id="UP000245206"/>
    </source>
</evidence>
<accession>A0A2P2DGK5</accession>
<keyword evidence="1" id="KW-0449">Lipoprotein</keyword>
<evidence type="ECO:0000313" key="1">
    <source>
        <dbReference type="EMBL" id="GBF43777.1"/>
    </source>
</evidence>
<dbReference type="AlphaFoldDB" id="A0A2P2DGK5"/>
<name>A0A2P2DGK5_9LEPT</name>
<keyword evidence="2" id="KW-1185">Reference proteome</keyword>
<reference evidence="2" key="1">
    <citation type="journal article" date="2019" name="Microbiol. Immunol.">
        <title>Molecular and phenotypic characterization of Leptospira johnsonii sp. nov., Leptospira ellinghausenii sp. nov. and Leptospira ryugenii sp. nov. isolated from soil and water in Japan.</title>
        <authorList>
            <person name="Masuzawa T."/>
            <person name="Saito M."/>
            <person name="Nakao R."/>
            <person name="Nikaido Y."/>
            <person name="Matsumoto M."/>
            <person name="Ogawa M."/>
            <person name="Yokoyama M."/>
            <person name="Hidaka Y."/>
            <person name="Tomita J."/>
            <person name="Sakakibara K."/>
            <person name="Suzuki K."/>
            <person name="Yasuda S."/>
            <person name="Sato H."/>
            <person name="Yamaguchi M."/>
            <person name="Yoshida S.I."/>
            <person name="Koizumi N."/>
            <person name="Kawamura Y."/>
        </authorList>
    </citation>
    <scope>NUCLEOTIDE SEQUENCE [LARGE SCALE GENOMIC DNA]</scope>
    <source>
        <strain evidence="2">E18</strain>
    </source>
</reference>
<dbReference type="RefSeq" id="WP_108960648.1">
    <property type="nucleotide sequence ID" value="NZ_BFAZ01000009.1"/>
</dbReference>
<organism evidence="1 2">
    <name type="scientific">Leptospira ellinghausenii</name>
    <dbReference type="NCBI Taxonomy" id="1917822"/>
    <lineage>
        <taxon>Bacteria</taxon>
        <taxon>Pseudomonadati</taxon>
        <taxon>Spirochaetota</taxon>
        <taxon>Spirochaetia</taxon>
        <taxon>Leptospirales</taxon>
        <taxon>Leptospiraceae</taxon>
        <taxon>Leptospira</taxon>
    </lineage>
</organism>
<dbReference type="OrthoDB" id="331113at2"/>
<protein>
    <submittedName>
        <fullName evidence="1">Lipoprotein</fullName>
    </submittedName>
</protein>
<gene>
    <name evidence="1" type="ORF">LPTSP2_30800</name>
</gene>